<dbReference type="GO" id="GO:0016020">
    <property type="term" value="C:membrane"/>
    <property type="evidence" value="ECO:0007669"/>
    <property type="project" value="UniProtKB-SubCell"/>
</dbReference>
<proteinExistence type="predicted"/>
<dbReference type="PROSITE" id="PS50267">
    <property type="entry name" value="NA_NEUROTRAN_SYMP_3"/>
    <property type="match status" value="1"/>
</dbReference>
<name>A0A383F6A3_9ZZZZ</name>
<organism evidence="7">
    <name type="scientific">marine metagenome</name>
    <dbReference type="NCBI Taxonomy" id="408172"/>
    <lineage>
        <taxon>unclassified sequences</taxon>
        <taxon>metagenomes</taxon>
        <taxon>ecological metagenomes</taxon>
    </lineage>
</organism>
<dbReference type="Pfam" id="PF00209">
    <property type="entry name" value="SNF"/>
    <property type="match status" value="1"/>
</dbReference>
<keyword evidence="5 6" id="KW-0472">Membrane</keyword>
<evidence type="ECO:0000256" key="6">
    <source>
        <dbReference type="SAM" id="Phobius"/>
    </source>
</evidence>
<feature type="non-terminal residue" evidence="7">
    <location>
        <position position="200"/>
    </location>
</feature>
<dbReference type="PANTHER" id="PTHR42948">
    <property type="entry name" value="TRANSPORTER"/>
    <property type="match status" value="1"/>
</dbReference>
<evidence type="ECO:0000256" key="1">
    <source>
        <dbReference type="ARBA" id="ARBA00004141"/>
    </source>
</evidence>
<feature type="transmembrane region" description="Helical" evidence="6">
    <location>
        <begin position="170"/>
        <end position="188"/>
    </location>
</feature>
<feature type="transmembrane region" description="Helical" evidence="6">
    <location>
        <begin position="90"/>
        <end position="115"/>
    </location>
</feature>
<protein>
    <recommendedName>
        <fullName evidence="8">Transporter</fullName>
    </recommendedName>
</protein>
<evidence type="ECO:0000256" key="5">
    <source>
        <dbReference type="ARBA" id="ARBA00023136"/>
    </source>
</evidence>
<dbReference type="InterPro" id="IPR000175">
    <property type="entry name" value="Na/ntran_symport"/>
</dbReference>
<dbReference type="PRINTS" id="PR00176">
    <property type="entry name" value="NANEUSMPORT"/>
</dbReference>
<sequence>MSNSSSSENRGQWGSKLGFIMAAAGSAVGLGNIWRFPYVTGENGGAAFVLVYLACVFLIGVPLLYVELALGRASGRNPVGAFQKTKPGSLFVVTGILCLMACFFVLTYYGVIAGWTISFAISQLAQQPLVFGEYIANPVYVLPVFALFIVLTITIVQAGVEKGIEKWTKLLMPLLFLMMLIIIGRSLTLEGAGKGLSYYL</sequence>
<feature type="transmembrane region" description="Helical" evidence="6">
    <location>
        <begin position="17"/>
        <end position="34"/>
    </location>
</feature>
<dbReference type="EMBL" id="UINC01231388">
    <property type="protein sequence ID" value="SVE63898.1"/>
    <property type="molecule type" value="Genomic_DNA"/>
</dbReference>
<keyword evidence="3 6" id="KW-0812">Transmembrane</keyword>
<comment type="subcellular location">
    <subcellularLocation>
        <location evidence="1">Membrane</location>
        <topology evidence="1">Multi-pass membrane protein</topology>
    </subcellularLocation>
</comment>
<keyword evidence="4 6" id="KW-1133">Transmembrane helix</keyword>
<dbReference type="PROSITE" id="PS00610">
    <property type="entry name" value="NA_NEUROTRAN_SYMP_1"/>
    <property type="match status" value="1"/>
</dbReference>
<evidence type="ECO:0000313" key="7">
    <source>
        <dbReference type="EMBL" id="SVE63898.1"/>
    </source>
</evidence>
<evidence type="ECO:0000256" key="2">
    <source>
        <dbReference type="ARBA" id="ARBA00022448"/>
    </source>
</evidence>
<dbReference type="SUPFAM" id="SSF161070">
    <property type="entry name" value="SNF-like"/>
    <property type="match status" value="1"/>
</dbReference>
<reference evidence="7" key="1">
    <citation type="submission" date="2018-05" db="EMBL/GenBank/DDBJ databases">
        <authorList>
            <person name="Lanie J.A."/>
            <person name="Ng W.-L."/>
            <person name="Kazmierczak K.M."/>
            <person name="Andrzejewski T.M."/>
            <person name="Davidsen T.M."/>
            <person name="Wayne K.J."/>
            <person name="Tettelin H."/>
            <person name="Glass J.I."/>
            <person name="Rusch D."/>
            <person name="Podicherti R."/>
            <person name="Tsui H.-C.T."/>
            <person name="Winkler M.E."/>
        </authorList>
    </citation>
    <scope>NUCLEOTIDE SEQUENCE</scope>
</reference>
<evidence type="ECO:0000256" key="3">
    <source>
        <dbReference type="ARBA" id="ARBA00022692"/>
    </source>
</evidence>
<feature type="transmembrane region" description="Helical" evidence="6">
    <location>
        <begin position="135"/>
        <end position="158"/>
    </location>
</feature>
<dbReference type="AlphaFoldDB" id="A0A383F6A3"/>
<evidence type="ECO:0008006" key="8">
    <source>
        <dbReference type="Google" id="ProtNLM"/>
    </source>
</evidence>
<dbReference type="InterPro" id="IPR037272">
    <property type="entry name" value="SNS_sf"/>
</dbReference>
<gene>
    <name evidence="7" type="ORF">METZ01_LOCUS516752</name>
</gene>
<evidence type="ECO:0000256" key="4">
    <source>
        <dbReference type="ARBA" id="ARBA00022989"/>
    </source>
</evidence>
<accession>A0A383F6A3</accession>
<dbReference type="PANTHER" id="PTHR42948:SF1">
    <property type="entry name" value="TRANSPORTER"/>
    <property type="match status" value="1"/>
</dbReference>
<feature type="transmembrane region" description="Helical" evidence="6">
    <location>
        <begin position="46"/>
        <end position="70"/>
    </location>
</feature>
<keyword evidence="2" id="KW-0813">Transport</keyword>
<dbReference type="NCBIfam" id="NF037979">
    <property type="entry name" value="Na_transp"/>
    <property type="match status" value="1"/>
</dbReference>